<evidence type="ECO:0000256" key="4">
    <source>
        <dbReference type="ARBA" id="ARBA00022801"/>
    </source>
</evidence>
<organism evidence="7 8">
    <name type="scientific">Microvirga aerophila</name>
    <dbReference type="NCBI Taxonomy" id="670291"/>
    <lineage>
        <taxon>Bacteria</taxon>
        <taxon>Pseudomonadati</taxon>
        <taxon>Pseudomonadota</taxon>
        <taxon>Alphaproteobacteria</taxon>
        <taxon>Hyphomicrobiales</taxon>
        <taxon>Methylobacteriaceae</taxon>
        <taxon>Microvirga</taxon>
    </lineage>
</organism>
<keyword evidence="3 5" id="KW-0479">Metal-binding</keyword>
<keyword evidence="5" id="KW-0460">Magnesium</keyword>
<evidence type="ECO:0000256" key="2">
    <source>
        <dbReference type="ARBA" id="ARBA00022722"/>
    </source>
</evidence>
<dbReference type="InterPro" id="IPR022907">
    <property type="entry name" value="VapC_family"/>
</dbReference>
<dbReference type="GO" id="GO:0090729">
    <property type="term" value="F:toxin activity"/>
    <property type="evidence" value="ECO:0007669"/>
    <property type="project" value="UniProtKB-KW"/>
</dbReference>
<proteinExistence type="inferred from homology"/>
<feature type="domain" description="PIN" evidence="6">
    <location>
        <begin position="2"/>
        <end position="112"/>
    </location>
</feature>
<dbReference type="RefSeq" id="WP_147022221.1">
    <property type="nucleotide sequence ID" value="NZ_BJYU01000096.1"/>
</dbReference>
<dbReference type="AlphaFoldDB" id="A0A512BZH9"/>
<dbReference type="Proteomes" id="UP000321085">
    <property type="component" value="Unassembled WGS sequence"/>
</dbReference>
<dbReference type="Pfam" id="PF01850">
    <property type="entry name" value="PIN"/>
    <property type="match status" value="1"/>
</dbReference>
<name>A0A512BZH9_9HYPH</name>
<evidence type="ECO:0000313" key="8">
    <source>
        <dbReference type="Proteomes" id="UP000321085"/>
    </source>
</evidence>
<dbReference type="InterPro" id="IPR029060">
    <property type="entry name" value="PIN-like_dom_sf"/>
</dbReference>
<feature type="binding site" evidence="5">
    <location>
        <position position="5"/>
    </location>
    <ligand>
        <name>Mg(2+)</name>
        <dbReference type="ChEBI" id="CHEBI:18420"/>
    </ligand>
</feature>
<dbReference type="SUPFAM" id="SSF88723">
    <property type="entry name" value="PIN domain-like"/>
    <property type="match status" value="1"/>
</dbReference>
<dbReference type="HAMAP" id="MF_00265">
    <property type="entry name" value="VapC_Nob1"/>
    <property type="match status" value="1"/>
</dbReference>
<keyword evidence="8" id="KW-1185">Reference proteome</keyword>
<dbReference type="GO" id="GO:0004540">
    <property type="term" value="F:RNA nuclease activity"/>
    <property type="evidence" value="ECO:0007669"/>
    <property type="project" value="InterPro"/>
</dbReference>
<dbReference type="EMBL" id="BJYU01000096">
    <property type="protein sequence ID" value="GEO17237.1"/>
    <property type="molecule type" value="Genomic_DNA"/>
</dbReference>
<evidence type="ECO:0000259" key="6">
    <source>
        <dbReference type="Pfam" id="PF01850"/>
    </source>
</evidence>
<protein>
    <recommendedName>
        <fullName evidence="5">Ribonuclease VapC</fullName>
        <shortName evidence="5">RNase VapC</shortName>
        <ecNumber evidence="5">3.1.-.-</ecNumber>
    </recommendedName>
    <alternativeName>
        <fullName evidence="5">Toxin VapC</fullName>
    </alternativeName>
</protein>
<comment type="cofactor">
    <cofactor evidence="5">
        <name>Mg(2+)</name>
        <dbReference type="ChEBI" id="CHEBI:18420"/>
    </cofactor>
</comment>
<reference evidence="7 8" key="1">
    <citation type="submission" date="2019-07" db="EMBL/GenBank/DDBJ databases">
        <title>Whole genome shotgun sequence of Microvirga aerophila NBRC 106136.</title>
        <authorList>
            <person name="Hosoyama A."/>
            <person name="Uohara A."/>
            <person name="Ohji S."/>
            <person name="Ichikawa N."/>
        </authorList>
    </citation>
    <scope>NUCLEOTIDE SEQUENCE [LARGE SCALE GENOMIC DNA]</scope>
    <source>
        <strain evidence="7 8">NBRC 106136</strain>
    </source>
</reference>
<evidence type="ECO:0000256" key="5">
    <source>
        <dbReference type="HAMAP-Rule" id="MF_00265"/>
    </source>
</evidence>
<dbReference type="InterPro" id="IPR002716">
    <property type="entry name" value="PIN_dom"/>
</dbReference>
<keyword evidence="4 5" id="KW-0378">Hydrolase</keyword>
<feature type="binding site" evidence="5">
    <location>
        <position position="86"/>
    </location>
    <ligand>
        <name>Mg(2+)</name>
        <dbReference type="ChEBI" id="CHEBI:18420"/>
    </ligand>
</feature>
<comment type="similarity">
    <text evidence="5">Belongs to the PINc/VapC protein family.</text>
</comment>
<accession>A0A512BZH9</accession>
<dbReference type="GO" id="GO:0016787">
    <property type="term" value="F:hydrolase activity"/>
    <property type="evidence" value="ECO:0007669"/>
    <property type="project" value="UniProtKB-KW"/>
</dbReference>
<comment type="caution">
    <text evidence="7">The sequence shown here is derived from an EMBL/GenBank/DDBJ whole genome shotgun (WGS) entry which is preliminary data.</text>
</comment>
<dbReference type="EC" id="3.1.-.-" evidence="5"/>
<gene>
    <name evidence="7" type="primary">vapC_7</name>
    <name evidence="5" type="synonym">vapC</name>
    <name evidence="7" type="ORF">MAE02_49330</name>
</gene>
<evidence type="ECO:0000256" key="1">
    <source>
        <dbReference type="ARBA" id="ARBA00022649"/>
    </source>
</evidence>
<keyword evidence="5" id="KW-0800">Toxin</keyword>
<dbReference type="GO" id="GO:0000287">
    <property type="term" value="F:magnesium ion binding"/>
    <property type="evidence" value="ECO:0007669"/>
    <property type="project" value="UniProtKB-UniRule"/>
</dbReference>
<keyword evidence="1 5" id="KW-1277">Toxin-antitoxin system</keyword>
<evidence type="ECO:0000313" key="7">
    <source>
        <dbReference type="EMBL" id="GEO17237.1"/>
    </source>
</evidence>
<comment type="function">
    <text evidence="5">Toxic component of a toxin-antitoxin (TA) system. An RNase.</text>
</comment>
<dbReference type="Gene3D" id="3.40.50.1010">
    <property type="entry name" value="5'-nuclease"/>
    <property type="match status" value="1"/>
</dbReference>
<sequence length="122" mass="13584">MILVDTSVWIDHLRDGDPALASLLETGRVLAHPFVTGEIALGSLRERSTVLDALRNLPQTTVASDDEVMMFIERERLFSSGIGYVDAHLLAAARLTPGALIWTRDRRLRDVSRRLEVFADLA</sequence>
<dbReference type="CDD" id="cd09854">
    <property type="entry name" value="PIN_VapC-like"/>
    <property type="match status" value="1"/>
</dbReference>
<evidence type="ECO:0000256" key="3">
    <source>
        <dbReference type="ARBA" id="ARBA00022723"/>
    </source>
</evidence>
<keyword evidence="2 5" id="KW-0540">Nuclease</keyword>